<dbReference type="Gene3D" id="3.30.40.10">
    <property type="entry name" value="Zinc/RING finger domain, C3HC4 (zinc finger)"/>
    <property type="match status" value="1"/>
</dbReference>
<feature type="domain" description="RING-type" evidence="7">
    <location>
        <begin position="17"/>
        <end position="59"/>
    </location>
</feature>
<dbReference type="SUPFAM" id="SSF57850">
    <property type="entry name" value="RING/U-box"/>
    <property type="match status" value="1"/>
</dbReference>
<dbReference type="PROSITE" id="PS00518">
    <property type="entry name" value="ZF_RING_1"/>
    <property type="match status" value="1"/>
</dbReference>
<evidence type="ECO:0000256" key="4">
    <source>
        <dbReference type="PROSITE-ProRule" id="PRU00024"/>
    </source>
</evidence>
<dbReference type="InterPro" id="IPR013083">
    <property type="entry name" value="Znf_RING/FYVE/PHD"/>
</dbReference>
<evidence type="ECO:0000256" key="3">
    <source>
        <dbReference type="ARBA" id="ARBA00022833"/>
    </source>
</evidence>
<evidence type="ECO:0000256" key="1">
    <source>
        <dbReference type="ARBA" id="ARBA00022723"/>
    </source>
</evidence>
<dbReference type="Pfam" id="PF15227">
    <property type="entry name" value="zf-C3HC4_4"/>
    <property type="match status" value="1"/>
</dbReference>
<dbReference type="SMART" id="SM00184">
    <property type="entry name" value="RING"/>
    <property type="match status" value="1"/>
</dbReference>
<dbReference type="RefSeq" id="XP_029610219.1">
    <property type="nucleotide sequence ID" value="XM_029754359.1"/>
</dbReference>
<evidence type="ECO:0000259" key="7">
    <source>
        <dbReference type="PROSITE" id="PS50089"/>
    </source>
</evidence>
<dbReference type="InParanoid" id="A0A673VZW3"/>
<gene>
    <name evidence="9" type="primary">LOC115194564</name>
</gene>
<keyword evidence="10" id="KW-1185">Reference proteome</keyword>
<sequence>MATSMDQSTLLEDELTCPVCLDLFRDPHLLPCGHNFCLLCIRRLKRQAERGRFRCPECRESHRCSAASQKNFKLANIADDFRCRGRAVASRQQQPDGSPTTAKTPVSVPCDYCSPGDTSEAGKGEPGAGVVVEVAVKTCLKCEVSMCQEHVKPHMELPAFREHPLTEPLGDLRKRKCPQHDEMYRYYCMDDRVCVCNACTIEGGHAGHTIKTLKNTMKDLKGSLENQLQKVDRKLNKAEKNLQEQKEQERLNKRFLEDSDQRVTALGEVLQVHLEGFLTSLRDCSCSHGVECGPSIQRNIAKAVQDQSRLQDVHSGIQTLAQENDPFRFLEAYKSSSKNFCRQLKKPLFHPECACVDSDGLAESMEAKQEDFLTEVHSHVSHLINELCPVVREEEDSGGEEEDEDDDDSSDGDEQEEAEEEMRSEEEEAVHDQSESADELYSPEGQEEDEEEEEEEEEEEIHSD</sequence>
<evidence type="ECO:0000256" key="5">
    <source>
        <dbReference type="SAM" id="Coils"/>
    </source>
</evidence>
<keyword evidence="5" id="KW-0175">Coiled coil</keyword>
<dbReference type="PROSITE" id="PS50089">
    <property type="entry name" value="ZF_RING_2"/>
    <property type="match status" value="1"/>
</dbReference>
<dbReference type="InterPro" id="IPR051051">
    <property type="entry name" value="E3_ubiq-ligase_TRIM/RNF"/>
</dbReference>
<evidence type="ECO:0000313" key="9">
    <source>
        <dbReference type="Ensembl" id="ENSSTUP00000001526.1"/>
    </source>
</evidence>
<dbReference type="AlphaFoldDB" id="A0A673VZW3"/>
<evidence type="ECO:0000259" key="8">
    <source>
        <dbReference type="PROSITE" id="PS50119"/>
    </source>
</evidence>
<feature type="region of interest" description="Disordered" evidence="6">
    <location>
        <begin position="392"/>
        <end position="464"/>
    </location>
</feature>
<evidence type="ECO:0000313" key="10">
    <source>
        <dbReference type="Proteomes" id="UP000472277"/>
    </source>
</evidence>
<dbReference type="Gene3D" id="4.10.830.40">
    <property type="match status" value="1"/>
</dbReference>
<organism evidence="9 10">
    <name type="scientific">Salmo trutta</name>
    <name type="common">Brown trout</name>
    <dbReference type="NCBI Taxonomy" id="8032"/>
    <lineage>
        <taxon>Eukaryota</taxon>
        <taxon>Metazoa</taxon>
        <taxon>Chordata</taxon>
        <taxon>Craniata</taxon>
        <taxon>Vertebrata</taxon>
        <taxon>Euteleostomi</taxon>
        <taxon>Actinopterygii</taxon>
        <taxon>Neopterygii</taxon>
        <taxon>Teleostei</taxon>
        <taxon>Protacanthopterygii</taxon>
        <taxon>Salmoniformes</taxon>
        <taxon>Salmonidae</taxon>
        <taxon>Salmoninae</taxon>
        <taxon>Salmo</taxon>
    </lineage>
</organism>
<dbReference type="InterPro" id="IPR000315">
    <property type="entry name" value="Znf_B-box"/>
</dbReference>
<dbReference type="InterPro" id="IPR017907">
    <property type="entry name" value="Znf_RING_CS"/>
</dbReference>
<dbReference type="OrthoDB" id="342730at2759"/>
<dbReference type="RefSeq" id="XP_029610217.1">
    <property type="nucleotide sequence ID" value="XM_029754357.1"/>
</dbReference>
<accession>A0A673VZW3</accession>
<name>A0A673VZW3_SALTR</name>
<evidence type="ECO:0000256" key="6">
    <source>
        <dbReference type="SAM" id="MobiDB-lite"/>
    </source>
</evidence>
<dbReference type="Ensembl" id="ENSSTUT00000001647.1">
    <property type="protein sequence ID" value="ENSSTUP00000001526.1"/>
    <property type="gene ID" value="ENSSTUG00000000799.1"/>
</dbReference>
<keyword evidence="2 4" id="KW-0863">Zinc-finger</keyword>
<feature type="coiled-coil region" evidence="5">
    <location>
        <begin position="210"/>
        <end position="259"/>
    </location>
</feature>
<dbReference type="SMART" id="SM00336">
    <property type="entry name" value="BBOX"/>
    <property type="match status" value="1"/>
</dbReference>
<dbReference type="GeneID" id="115194564"/>
<dbReference type="OMA" id="YCMDDKM"/>
<dbReference type="PANTHER" id="PTHR25465">
    <property type="entry name" value="B-BOX DOMAIN CONTAINING"/>
    <property type="match status" value="1"/>
</dbReference>
<feature type="domain" description="B box-type" evidence="8">
    <location>
        <begin position="172"/>
        <end position="213"/>
    </location>
</feature>
<dbReference type="SUPFAM" id="SSF57845">
    <property type="entry name" value="B-box zinc-binding domain"/>
    <property type="match status" value="1"/>
</dbReference>
<keyword evidence="1" id="KW-0479">Metal-binding</keyword>
<dbReference type="RefSeq" id="XP_029610220.1">
    <property type="nucleotide sequence ID" value="XM_029754360.1"/>
</dbReference>
<feature type="compositionally biased region" description="Acidic residues" evidence="6">
    <location>
        <begin position="445"/>
        <end position="464"/>
    </location>
</feature>
<dbReference type="InterPro" id="IPR001841">
    <property type="entry name" value="Znf_RING"/>
</dbReference>
<reference evidence="9" key="2">
    <citation type="submission" date="2025-09" db="UniProtKB">
        <authorList>
            <consortium name="Ensembl"/>
        </authorList>
    </citation>
    <scope>IDENTIFICATION</scope>
</reference>
<dbReference type="PANTHER" id="PTHR25465:SF73">
    <property type="entry name" value="E3 UBIQUITIN_ISG15 LIGASE TRIM25 ISOFORM X1"/>
    <property type="match status" value="1"/>
</dbReference>
<dbReference type="KEGG" id="stru:115194564"/>
<dbReference type="Pfam" id="PF00643">
    <property type="entry name" value="zf-B_box"/>
    <property type="match status" value="1"/>
</dbReference>
<proteinExistence type="predicted"/>
<dbReference type="PROSITE" id="PS50119">
    <property type="entry name" value="ZF_BBOX"/>
    <property type="match status" value="1"/>
</dbReference>
<reference evidence="9" key="1">
    <citation type="submission" date="2025-08" db="UniProtKB">
        <authorList>
            <consortium name="Ensembl"/>
        </authorList>
    </citation>
    <scope>IDENTIFICATION</scope>
</reference>
<feature type="compositionally biased region" description="Acidic residues" evidence="6">
    <location>
        <begin position="393"/>
        <end position="429"/>
    </location>
</feature>
<dbReference type="GeneTree" id="ENSGT00940000163587"/>
<keyword evidence="3" id="KW-0862">Zinc</keyword>
<protein>
    <submittedName>
        <fullName evidence="9">E3 ubiquitin/ISG15 ligase TRIM25-like</fullName>
    </submittedName>
</protein>
<evidence type="ECO:0000256" key="2">
    <source>
        <dbReference type="ARBA" id="ARBA00022771"/>
    </source>
</evidence>
<dbReference type="GO" id="GO:0008270">
    <property type="term" value="F:zinc ion binding"/>
    <property type="evidence" value="ECO:0007669"/>
    <property type="project" value="UniProtKB-KW"/>
</dbReference>
<dbReference type="Proteomes" id="UP000472277">
    <property type="component" value="Chromosome 5"/>
</dbReference>
<dbReference type="Gene3D" id="3.30.160.60">
    <property type="entry name" value="Classic Zinc Finger"/>
    <property type="match status" value="1"/>
</dbReference>